<feature type="transmembrane region" description="Helical" evidence="8">
    <location>
        <begin position="382"/>
        <end position="403"/>
    </location>
</feature>
<dbReference type="PANTHER" id="PTHR43357">
    <property type="entry name" value="INNER MEMBRANE ABC TRANSPORTER PERMEASE PROTEIN YDCV"/>
    <property type="match status" value="1"/>
</dbReference>
<dbReference type="PROSITE" id="PS50928">
    <property type="entry name" value="ABC_TM1"/>
    <property type="match status" value="2"/>
</dbReference>
<feature type="transmembrane region" description="Helical" evidence="8">
    <location>
        <begin position="276"/>
        <end position="296"/>
    </location>
</feature>
<dbReference type="SUPFAM" id="SSF161098">
    <property type="entry name" value="MetI-like"/>
    <property type="match status" value="2"/>
</dbReference>
<comment type="similarity">
    <text evidence="8">Belongs to the binding-protein-dependent transport system permease family.</text>
</comment>
<dbReference type="Gene3D" id="1.10.3720.10">
    <property type="entry name" value="MetI-like"/>
    <property type="match status" value="2"/>
</dbReference>
<feature type="transmembrane region" description="Helical" evidence="8">
    <location>
        <begin position="552"/>
        <end position="571"/>
    </location>
</feature>
<dbReference type="Proteomes" id="UP000681027">
    <property type="component" value="Unassembled WGS sequence"/>
</dbReference>
<feature type="transmembrane region" description="Helical" evidence="8">
    <location>
        <begin position="499"/>
        <end position="516"/>
    </location>
</feature>
<feature type="transmembrane region" description="Helical" evidence="8">
    <location>
        <begin position="212"/>
        <end position="238"/>
    </location>
</feature>
<feature type="domain" description="ABC transmembrane type-1" evidence="9">
    <location>
        <begin position="378"/>
        <end position="568"/>
    </location>
</feature>
<keyword evidence="3" id="KW-1003">Cell membrane</keyword>
<keyword evidence="5 8" id="KW-0812">Transmembrane</keyword>
<evidence type="ECO:0000256" key="1">
    <source>
        <dbReference type="ARBA" id="ARBA00004429"/>
    </source>
</evidence>
<evidence type="ECO:0000313" key="10">
    <source>
        <dbReference type="EMBL" id="MBS4192379.1"/>
    </source>
</evidence>
<keyword evidence="6 8" id="KW-1133">Transmembrane helix</keyword>
<evidence type="ECO:0000256" key="7">
    <source>
        <dbReference type="ARBA" id="ARBA00023136"/>
    </source>
</evidence>
<evidence type="ECO:0000256" key="8">
    <source>
        <dbReference type="RuleBase" id="RU363032"/>
    </source>
</evidence>
<feature type="transmembrane region" description="Helical" evidence="8">
    <location>
        <begin position="166"/>
        <end position="192"/>
    </location>
</feature>
<dbReference type="InterPro" id="IPR035906">
    <property type="entry name" value="MetI-like_sf"/>
</dbReference>
<comment type="subcellular location">
    <subcellularLocation>
        <location evidence="1">Cell inner membrane</location>
        <topology evidence="1">Multi-pass membrane protein</topology>
    </subcellularLocation>
    <subcellularLocation>
        <location evidence="8">Cell membrane</location>
        <topology evidence="8">Multi-pass membrane protein</topology>
    </subcellularLocation>
</comment>
<dbReference type="PANTHER" id="PTHR43357:SF3">
    <property type="entry name" value="FE(3+)-TRANSPORT SYSTEM PERMEASE PROTEIN FBPB 2"/>
    <property type="match status" value="1"/>
</dbReference>
<feature type="transmembrane region" description="Helical" evidence="8">
    <location>
        <begin position="32"/>
        <end position="50"/>
    </location>
</feature>
<sequence length="577" mass="62991">MKNDRVEFEPMKTILHPKPDQQGKQKTRGISLVPNFLWIFTLVGLAAIVVYPTLRILWLSITDINTGVVDFSIFRSTLSSNLTWRATLNTVVMAAVSTFIAVMVAVPMAWSCTRTNMPLRGLIRALVFLTFMKPPILLAFAYIIIFGPNAGLLTDLLNSFGISSSIYSWWGLIFLTFCGAYPIIFLTIAAALENLDPDLENAGLAHGAGQLLTAWRVTLPMVLPAILSGWMLSFVIGLNNFGIQALIAIPARIPVLTTLIYSHFSYPVQFTAAANLSLILIAISLIITTIVSVIVAKKTFPTIFGKGMKPAMIDMGALSRGMFLALNVVVISVTLVVPMMIIIATSFLKTYGNGFVISNLSIDSYKKLFHLGDVVPSLTNSFGLGMVSAVLMVAIALSLTYFTRRKKWWSKMARVVAEIPFVIPGIVLAVGLIAAYSKPPLILYGTSVILVLAYVGKFLPVALRFTNNAAGQVGAELEESVYAHGGSQMDWFRRVFCPLIRRGVVAAGILSFIFAFNELSSSILLIGTGTQVASTVLLHYSEEGLISEMNAFCTILFIVTAISYAFVYRMVGRSFLK</sequence>
<dbReference type="CDD" id="cd06261">
    <property type="entry name" value="TM_PBP2"/>
    <property type="match status" value="2"/>
</dbReference>
<feature type="transmembrane region" description="Helical" evidence="8">
    <location>
        <begin position="122"/>
        <end position="145"/>
    </location>
</feature>
<evidence type="ECO:0000313" key="11">
    <source>
        <dbReference type="Proteomes" id="UP000681027"/>
    </source>
</evidence>
<comment type="caution">
    <text evidence="10">The sequence shown here is derived from an EMBL/GenBank/DDBJ whole genome shotgun (WGS) entry which is preliminary data.</text>
</comment>
<gene>
    <name evidence="10" type="ORF">KHA94_19675</name>
</gene>
<keyword evidence="2 8" id="KW-0813">Transport</keyword>
<evidence type="ECO:0000256" key="4">
    <source>
        <dbReference type="ARBA" id="ARBA00022519"/>
    </source>
</evidence>
<name>A0ABS5NZS9_9BACI</name>
<reference evidence="10 11" key="1">
    <citation type="submission" date="2021-05" db="EMBL/GenBank/DDBJ databases">
        <title>Novel Bacillus species.</title>
        <authorList>
            <person name="Liu G."/>
        </authorList>
    </citation>
    <scope>NUCLEOTIDE SEQUENCE [LARGE SCALE GENOMIC DNA]</scope>
    <source>
        <strain evidence="10 11">FJAT-49705</strain>
    </source>
</reference>
<evidence type="ECO:0000259" key="9">
    <source>
        <dbReference type="PROSITE" id="PS50928"/>
    </source>
</evidence>
<dbReference type="Pfam" id="PF00528">
    <property type="entry name" value="BPD_transp_1"/>
    <property type="match status" value="2"/>
</dbReference>
<feature type="transmembrane region" description="Helical" evidence="8">
    <location>
        <begin position="441"/>
        <end position="459"/>
    </location>
</feature>
<evidence type="ECO:0000256" key="6">
    <source>
        <dbReference type="ARBA" id="ARBA00022989"/>
    </source>
</evidence>
<organism evidence="10 11">
    <name type="scientific">Cytobacillus citreus</name>
    <dbReference type="NCBI Taxonomy" id="2833586"/>
    <lineage>
        <taxon>Bacteria</taxon>
        <taxon>Bacillati</taxon>
        <taxon>Bacillota</taxon>
        <taxon>Bacilli</taxon>
        <taxon>Bacillales</taxon>
        <taxon>Bacillaceae</taxon>
        <taxon>Cytobacillus</taxon>
    </lineage>
</organism>
<dbReference type="RefSeq" id="WP_213103789.1">
    <property type="nucleotide sequence ID" value="NZ_JAGYPM010000004.1"/>
</dbReference>
<feature type="transmembrane region" description="Helical" evidence="8">
    <location>
        <begin position="86"/>
        <end position="110"/>
    </location>
</feature>
<feature type="transmembrane region" description="Helical" evidence="8">
    <location>
        <begin position="317"/>
        <end position="344"/>
    </location>
</feature>
<feature type="domain" description="ABC transmembrane type-1" evidence="9">
    <location>
        <begin position="87"/>
        <end position="291"/>
    </location>
</feature>
<accession>A0ABS5NZS9</accession>
<protein>
    <submittedName>
        <fullName evidence="10">Iron ABC transporter permease</fullName>
    </submittedName>
</protein>
<proteinExistence type="inferred from homology"/>
<keyword evidence="11" id="KW-1185">Reference proteome</keyword>
<feature type="transmembrane region" description="Helical" evidence="8">
    <location>
        <begin position="415"/>
        <end position="435"/>
    </location>
</feature>
<keyword evidence="7 8" id="KW-0472">Membrane</keyword>
<keyword evidence="4" id="KW-0997">Cell inner membrane</keyword>
<dbReference type="EMBL" id="JAGYPM010000004">
    <property type="protein sequence ID" value="MBS4192379.1"/>
    <property type="molecule type" value="Genomic_DNA"/>
</dbReference>
<evidence type="ECO:0000256" key="3">
    <source>
        <dbReference type="ARBA" id="ARBA00022475"/>
    </source>
</evidence>
<dbReference type="InterPro" id="IPR000515">
    <property type="entry name" value="MetI-like"/>
</dbReference>
<evidence type="ECO:0000256" key="5">
    <source>
        <dbReference type="ARBA" id="ARBA00022692"/>
    </source>
</evidence>
<evidence type="ECO:0000256" key="2">
    <source>
        <dbReference type="ARBA" id="ARBA00022448"/>
    </source>
</evidence>